<evidence type="ECO:0000313" key="2">
    <source>
        <dbReference type="Proteomes" id="UP001419268"/>
    </source>
</evidence>
<gene>
    <name evidence="1" type="ORF">Scep_022679</name>
</gene>
<reference evidence="1 2" key="1">
    <citation type="submission" date="2024-01" db="EMBL/GenBank/DDBJ databases">
        <title>Genome assemblies of Stephania.</title>
        <authorList>
            <person name="Yang L."/>
        </authorList>
    </citation>
    <scope>NUCLEOTIDE SEQUENCE [LARGE SCALE GENOMIC DNA]</scope>
    <source>
        <strain evidence="1">JXDWG</strain>
        <tissue evidence="1">Leaf</tissue>
    </source>
</reference>
<keyword evidence="2" id="KW-1185">Reference proteome</keyword>
<name>A0AAP0F5W3_9MAGN</name>
<protein>
    <submittedName>
        <fullName evidence="1">Uncharacterized protein</fullName>
    </submittedName>
</protein>
<evidence type="ECO:0000313" key="1">
    <source>
        <dbReference type="EMBL" id="KAK9105835.1"/>
    </source>
</evidence>
<dbReference type="AlphaFoldDB" id="A0AAP0F5W3"/>
<proteinExistence type="predicted"/>
<organism evidence="1 2">
    <name type="scientific">Stephania cephalantha</name>
    <dbReference type="NCBI Taxonomy" id="152367"/>
    <lineage>
        <taxon>Eukaryota</taxon>
        <taxon>Viridiplantae</taxon>
        <taxon>Streptophyta</taxon>
        <taxon>Embryophyta</taxon>
        <taxon>Tracheophyta</taxon>
        <taxon>Spermatophyta</taxon>
        <taxon>Magnoliopsida</taxon>
        <taxon>Ranunculales</taxon>
        <taxon>Menispermaceae</taxon>
        <taxon>Menispermoideae</taxon>
        <taxon>Cissampelideae</taxon>
        <taxon>Stephania</taxon>
    </lineage>
</organism>
<dbReference type="EMBL" id="JBBNAG010000009">
    <property type="protein sequence ID" value="KAK9105835.1"/>
    <property type="molecule type" value="Genomic_DNA"/>
</dbReference>
<comment type="caution">
    <text evidence="1">The sequence shown here is derived from an EMBL/GenBank/DDBJ whole genome shotgun (WGS) entry which is preliminary data.</text>
</comment>
<accession>A0AAP0F5W3</accession>
<dbReference type="Proteomes" id="UP001419268">
    <property type="component" value="Unassembled WGS sequence"/>
</dbReference>
<sequence>MAVAIIIHYHRRLSSPSFPLFGTEEWIAFRHPLPYFSTILSQPGEKMARFGRERRVGDKLRERRPIT</sequence>